<reference evidence="3" key="1">
    <citation type="submission" date="2017-03" db="EMBL/GenBank/DDBJ databases">
        <title>Phytopthora megakarya and P. palmivora, two closely related causual agents of cacao black pod achieved similar genome size and gene model numbers by different mechanisms.</title>
        <authorList>
            <person name="Ali S."/>
            <person name="Shao J."/>
            <person name="Larry D.J."/>
            <person name="Kronmiller B."/>
            <person name="Shen D."/>
            <person name="Strem M.D."/>
            <person name="Melnick R.L."/>
            <person name="Guiltinan M.J."/>
            <person name="Tyler B.M."/>
            <person name="Meinhardt L.W."/>
            <person name="Bailey B.A."/>
        </authorList>
    </citation>
    <scope>NUCLEOTIDE SEQUENCE [LARGE SCALE GENOMIC DNA]</scope>
    <source>
        <strain evidence="3">zdho120</strain>
    </source>
</reference>
<dbReference type="SUPFAM" id="SSF68906">
    <property type="entry name" value="SAP domain"/>
    <property type="match status" value="1"/>
</dbReference>
<gene>
    <name evidence="2" type="ORF">PHMEG_0008312</name>
</gene>
<keyword evidence="3" id="KW-1185">Reference proteome</keyword>
<dbReference type="AlphaFoldDB" id="A0A225WJI0"/>
<comment type="caution">
    <text evidence="2">The sequence shown here is derived from an EMBL/GenBank/DDBJ whole genome shotgun (WGS) entry which is preliminary data.</text>
</comment>
<accession>A0A225WJI0</accession>
<evidence type="ECO:0000313" key="3">
    <source>
        <dbReference type="Proteomes" id="UP000198211"/>
    </source>
</evidence>
<evidence type="ECO:0000313" key="2">
    <source>
        <dbReference type="EMBL" id="OWZ17712.1"/>
    </source>
</evidence>
<dbReference type="InterPro" id="IPR036361">
    <property type="entry name" value="SAP_dom_sf"/>
</dbReference>
<proteinExistence type="predicted"/>
<dbReference type="InterPro" id="IPR003034">
    <property type="entry name" value="SAP_dom"/>
</dbReference>
<sequence>MTVGSVPETRPIGVVEVLNIWLDDSILSAIRNFVNSSLPSSDIVSTADILRFIEVELWLSFYSTTPTAFFDRENSELYPPAWTSMPRSQYMAILTAMGKSSGISEDTENQWEAPLSYDRELTHIAELIRRQCAGIGFVERETIASLDDDMLRLRSTLVDDIGLAHVRNPKKGYGPVQHGIVSLTTGIFLGGHIAARGESTIDIVKILQRSLCGASTESQIQLPGIVHALDRGYQSDVINQHVHSIGGKVVGTHKRTTKFPFTYGKPANRAQKAIELTGEKAAYWASKKLSNVNRASPIARAYALGYRSGLGSVTLCYTTDRTFGPGKWSYVCRQKDSPSTVTPAETFFLEFERGVRVLTETQRTADWFLLRKFRATGSVVSKIFHQIASATPDPRIFRDPVTDPDVQFAAMLLSMPLNSQPMAPLVAISSIDLESKTLEELKSLCRDRGLAVSGSKPVLKDRLKSFDGIDNGSRRASMKGEILSAWFMKPISSSAMKIGSHNEPQIAAHVKPFIAAHSHFKVDALNREMPFAAFSPDDIAVITSPTRPQFYAVLEYKTRVTEATQQREQLLAETHGIFSSVRLLENGNAPDFKSQIPDGSYRCQILHNIVCGQVSDGFLVFATQSRIIRVVHVFVEASVAATYRMAMKVICDAYMHWVYDESALTPYFSLDELGTRVDLHTLEQNLAMWRSLNRIIEERGRPLPAAKHIIPSLISLWNRVKGGIDVYSRYLKNVKSRHIALPPTAAIVLRICMTLVYNAYQSLQLVEVQSYQSTAQSFLKNIVSCTTYTSYQHYKQQLPSFASFCRDAAKSLATTAPPNCITNADNVEQEENDDEAQQRSQGIRYRKRVFFNSDPDLKRLRLSKRVQHEQVQ</sequence>
<dbReference type="InterPro" id="IPR011604">
    <property type="entry name" value="PDDEXK-like_dom_sf"/>
</dbReference>
<dbReference type="EMBL" id="NBNE01000707">
    <property type="protein sequence ID" value="OWZ17712.1"/>
    <property type="molecule type" value="Genomic_DNA"/>
</dbReference>
<feature type="domain" description="SAP" evidence="1">
    <location>
        <begin position="433"/>
        <end position="467"/>
    </location>
</feature>
<evidence type="ECO:0000259" key="1">
    <source>
        <dbReference type="PROSITE" id="PS50800"/>
    </source>
</evidence>
<dbReference type="OrthoDB" id="129165at2759"/>
<dbReference type="PROSITE" id="PS50800">
    <property type="entry name" value="SAP"/>
    <property type="match status" value="1"/>
</dbReference>
<name>A0A225WJI0_9STRA</name>
<organism evidence="2 3">
    <name type="scientific">Phytophthora megakarya</name>
    <dbReference type="NCBI Taxonomy" id="4795"/>
    <lineage>
        <taxon>Eukaryota</taxon>
        <taxon>Sar</taxon>
        <taxon>Stramenopiles</taxon>
        <taxon>Oomycota</taxon>
        <taxon>Peronosporomycetes</taxon>
        <taxon>Peronosporales</taxon>
        <taxon>Peronosporaceae</taxon>
        <taxon>Phytophthora</taxon>
    </lineage>
</organism>
<dbReference type="Gene3D" id="3.90.320.10">
    <property type="match status" value="1"/>
</dbReference>
<dbReference type="Pfam" id="PF02037">
    <property type="entry name" value="SAP"/>
    <property type="match status" value="1"/>
</dbReference>
<protein>
    <recommendedName>
        <fullName evidence="1">SAP domain-containing protein</fullName>
    </recommendedName>
</protein>
<dbReference type="SMART" id="SM00513">
    <property type="entry name" value="SAP"/>
    <property type="match status" value="1"/>
</dbReference>
<dbReference type="Proteomes" id="UP000198211">
    <property type="component" value="Unassembled WGS sequence"/>
</dbReference>
<dbReference type="Gene3D" id="1.10.720.30">
    <property type="entry name" value="SAP domain"/>
    <property type="match status" value="1"/>
</dbReference>